<organism evidence="1 2">
    <name type="scientific">Mobiluncus curtisii</name>
    <dbReference type="NCBI Taxonomy" id="2051"/>
    <lineage>
        <taxon>Bacteria</taxon>
        <taxon>Bacillati</taxon>
        <taxon>Actinomycetota</taxon>
        <taxon>Actinomycetes</taxon>
        <taxon>Actinomycetales</taxon>
        <taxon>Actinomycetaceae</taxon>
        <taxon>Mobiluncus</taxon>
    </lineage>
</organism>
<gene>
    <name evidence="1" type="ORF">NCTC11820_01486</name>
</gene>
<evidence type="ECO:0000313" key="1">
    <source>
        <dbReference type="EMBL" id="SQB65394.1"/>
    </source>
</evidence>
<sequence length="100" mass="10971">MPSQRKSKRHGQPYRPLDMQRLASVPRVVTRAGREYHVQRLSGSAGQKSYVCPGCGHPVDATSPHIVAWPLTAPFGVDTGVGARRHWHTYCWGSGTTGGY</sequence>
<dbReference type="OMA" id="CWNAKDR"/>
<dbReference type="RefSeq" id="WP_004011103.1">
    <property type="nucleotide sequence ID" value="NZ_CP068112.1"/>
</dbReference>
<reference evidence="1 2" key="1">
    <citation type="submission" date="2018-06" db="EMBL/GenBank/DDBJ databases">
        <authorList>
            <consortium name="Pathogen Informatics"/>
            <person name="Doyle S."/>
        </authorList>
    </citation>
    <scope>NUCLEOTIDE SEQUENCE [LARGE SCALE GENOMIC DNA]</scope>
    <source>
        <strain evidence="1 2">NCTC11820</strain>
    </source>
</reference>
<accession>A0A2X2YMT7</accession>
<dbReference type="GeneID" id="55566016"/>
<dbReference type="EMBL" id="UASJ01000001">
    <property type="protein sequence ID" value="SQB65394.1"/>
    <property type="molecule type" value="Genomic_DNA"/>
</dbReference>
<proteinExistence type="predicted"/>
<dbReference type="Proteomes" id="UP000250245">
    <property type="component" value="Unassembled WGS sequence"/>
</dbReference>
<dbReference type="AlphaFoldDB" id="A0A2X2YMT7"/>
<protein>
    <recommendedName>
        <fullName evidence="3">ATP/GTP-binding protein</fullName>
    </recommendedName>
</protein>
<evidence type="ECO:0008006" key="3">
    <source>
        <dbReference type="Google" id="ProtNLM"/>
    </source>
</evidence>
<name>A0A2X2YMT7_9ACTO</name>
<evidence type="ECO:0000313" key="2">
    <source>
        <dbReference type="Proteomes" id="UP000250245"/>
    </source>
</evidence>